<evidence type="ECO:0000313" key="2">
    <source>
        <dbReference type="Proteomes" id="UP000246702"/>
    </source>
</evidence>
<gene>
    <name evidence="1" type="ORF">BO94DRAFT_19659</name>
</gene>
<keyword evidence="2" id="KW-1185">Reference proteome</keyword>
<name>A0A317XFV4_9EURO</name>
<evidence type="ECO:0000313" key="1">
    <source>
        <dbReference type="EMBL" id="PWY96772.1"/>
    </source>
</evidence>
<dbReference type="Proteomes" id="UP000246702">
    <property type="component" value="Unassembled WGS sequence"/>
</dbReference>
<reference evidence="1 2" key="1">
    <citation type="submission" date="2016-12" db="EMBL/GenBank/DDBJ databases">
        <title>The genomes of Aspergillus section Nigri reveals drivers in fungal speciation.</title>
        <authorList>
            <consortium name="DOE Joint Genome Institute"/>
            <person name="Vesth T.C."/>
            <person name="Nybo J."/>
            <person name="Theobald S."/>
            <person name="Brandl J."/>
            <person name="Frisvad J.C."/>
            <person name="Nielsen K.F."/>
            <person name="Lyhne E.K."/>
            <person name="Kogle M.E."/>
            <person name="Kuo A."/>
            <person name="Riley R."/>
            <person name="Clum A."/>
            <person name="Nolan M."/>
            <person name="Lipzen A."/>
            <person name="Salamov A."/>
            <person name="Henrissat B."/>
            <person name="Wiebenga A."/>
            <person name="De Vries R.P."/>
            <person name="Grigoriev I.V."/>
            <person name="Mortensen U.H."/>
            <person name="Andersen M.R."/>
            <person name="Baker S.E."/>
        </authorList>
    </citation>
    <scope>NUCLEOTIDE SEQUENCE [LARGE SCALE GENOMIC DNA]</scope>
    <source>
        <strain evidence="1 2">CBS 115572</strain>
    </source>
</reference>
<comment type="caution">
    <text evidence="1">The sequence shown here is derived from an EMBL/GenBank/DDBJ whole genome shotgun (WGS) entry which is preliminary data.</text>
</comment>
<accession>A0A317XFV4</accession>
<dbReference type="AlphaFoldDB" id="A0A317XFV4"/>
<dbReference type="GeneID" id="37108217"/>
<sequence>MEGVPQSISFGWLCLDPQQLTKIFAASRGILVRTTTWLALCSSNGGGPTSKAREGKKKWPPSLTDDGRARFRAASACSSPRMVGRRGGNIFRTLAWMDRSLVMCRPLLILSGSSMRSIKNEILVRWKLERGSGIPARSGCRWLAALRLAAAAHSGDKLISKFSPVWSGLVRP</sequence>
<dbReference type="RefSeq" id="XP_025473533.1">
    <property type="nucleotide sequence ID" value="XM_025606074.1"/>
</dbReference>
<proteinExistence type="predicted"/>
<protein>
    <submittedName>
        <fullName evidence="1">Uncharacterized protein</fullName>
    </submittedName>
</protein>
<dbReference type="EMBL" id="MSFK01000001">
    <property type="protein sequence ID" value="PWY96772.1"/>
    <property type="molecule type" value="Genomic_DNA"/>
</dbReference>
<organism evidence="1 2">
    <name type="scientific">Aspergillus sclerotioniger CBS 115572</name>
    <dbReference type="NCBI Taxonomy" id="1450535"/>
    <lineage>
        <taxon>Eukaryota</taxon>
        <taxon>Fungi</taxon>
        <taxon>Dikarya</taxon>
        <taxon>Ascomycota</taxon>
        <taxon>Pezizomycotina</taxon>
        <taxon>Eurotiomycetes</taxon>
        <taxon>Eurotiomycetidae</taxon>
        <taxon>Eurotiales</taxon>
        <taxon>Aspergillaceae</taxon>
        <taxon>Aspergillus</taxon>
        <taxon>Aspergillus subgen. Circumdati</taxon>
    </lineage>
</organism>